<keyword evidence="1" id="KW-0472">Membrane</keyword>
<reference evidence="2" key="2">
    <citation type="submission" date="2015-03" db="EMBL/GenBank/DDBJ databases">
        <title>Genome sequence of Pseudoalteromonas citrea.</title>
        <authorList>
            <person name="Xie B.-B."/>
            <person name="Rong J.-C."/>
            <person name="Qin Q.-L."/>
            <person name="Zhang Y.-Z."/>
        </authorList>
    </citation>
    <scope>NUCLEOTIDE SEQUENCE</scope>
    <source>
        <strain evidence="2">DSM 8771</strain>
    </source>
</reference>
<proteinExistence type="predicted"/>
<dbReference type="AlphaFoldDB" id="A0AAD4AIY2"/>
<comment type="caution">
    <text evidence="2">The sequence shown here is derived from an EMBL/GenBank/DDBJ whole genome shotgun (WGS) entry which is preliminary data.</text>
</comment>
<dbReference type="EMBL" id="AHBZ03000016">
    <property type="protein sequence ID" value="KAF7771476.1"/>
    <property type="molecule type" value="Genomic_DNA"/>
</dbReference>
<evidence type="ECO:0000256" key="1">
    <source>
        <dbReference type="SAM" id="Phobius"/>
    </source>
</evidence>
<evidence type="ECO:0000313" key="2">
    <source>
        <dbReference type="EMBL" id="KAF7771476.1"/>
    </source>
</evidence>
<reference evidence="2" key="1">
    <citation type="journal article" date="2012" name="J. Bacteriol.">
        <title>Genome sequences of type strains of seven species of the marine bacterium Pseudoalteromonas.</title>
        <authorList>
            <person name="Xie B.B."/>
            <person name="Shu Y.L."/>
            <person name="Qin Q.L."/>
            <person name="Rong J.C."/>
            <person name="Zhang X.Y."/>
            <person name="Chen X.L."/>
            <person name="Shi M."/>
            <person name="He H.L."/>
            <person name="Zhou B.C."/>
            <person name="Zhang Y.Z."/>
        </authorList>
    </citation>
    <scope>NUCLEOTIDE SEQUENCE</scope>
    <source>
        <strain evidence="2">DSM 8771</strain>
    </source>
</reference>
<keyword evidence="1" id="KW-0812">Transmembrane</keyword>
<name>A0AAD4AIY2_9GAMM</name>
<organism evidence="2 3">
    <name type="scientific">Pseudoalteromonas citrea</name>
    <dbReference type="NCBI Taxonomy" id="43655"/>
    <lineage>
        <taxon>Bacteria</taxon>
        <taxon>Pseudomonadati</taxon>
        <taxon>Pseudomonadota</taxon>
        <taxon>Gammaproteobacteria</taxon>
        <taxon>Alteromonadales</taxon>
        <taxon>Pseudoalteromonadaceae</taxon>
        <taxon>Pseudoalteromonas</taxon>
    </lineage>
</organism>
<gene>
    <name evidence="2" type="ORF">PCIT_a4062</name>
</gene>
<accession>A0AAD4AIY2</accession>
<dbReference type="Proteomes" id="UP000016487">
    <property type="component" value="Unassembled WGS sequence"/>
</dbReference>
<evidence type="ECO:0000313" key="3">
    <source>
        <dbReference type="Proteomes" id="UP000016487"/>
    </source>
</evidence>
<keyword evidence="1" id="KW-1133">Transmembrane helix</keyword>
<protein>
    <submittedName>
        <fullName evidence="2">Uncharacterized protein</fullName>
    </submittedName>
</protein>
<feature type="transmembrane region" description="Helical" evidence="1">
    <location>
        <begin position="22"/>
        <end position="39"/>
    </location>
</feature>
<sequence>MVVGFALDKFINCDIERHDGKVFINYFIIYSVFICFYIFNKQHGFYR</sequence>